<keyword evidence="1" id="KW-0812">Transmembrane</keyword>
<dbReference type="Proteomes" id="UP000198882">
    <property type="component" value="Unassembled WGS sequence"/>
</dbReference>
<feature type="transmembrane region" description="Helical" evidence="1">
    <location>
        <begin position="67"/>
        <end position="90"/>
    </location>
</feature>
<dbReference type="AlphaFoldDB" id="A0A1G8YKA2"/>
<keyword evidence="1" id="KW-1133">Transmembrane helix</keyword>
<evidence type="ECO:0000256" key="1">
    <source>
        <dbReference type="SAM" id="Phobius"/>
    </source>
</evidence>
<evidence type="ECO:0000259" key="2">
    <source>
        <dbReference type="Pfam" id="PF04982"/>
    </source>
</evidence>
<keyword evidence="4" id="KW-1185">Reference proteome</keyword>
<proteinExistence type="predicted"/>
<dbReference type="Pfam" id="PF04982">
    <property type="entry name" value="TM_HPP"/>
    <property type="match status" value="1"/>
</dbReference>
<organism evidence="3 4">
    <name type="scientific">Natronorubrum texcoconense</name>
    <dbReference type="NCBI Taxonomy" id="1095776"/>
    <lineage>
        <taxon>Archaea</taxon>
        <taxon>Methanobacteriati</taxon>
        <taxon>Methanobacteriota</taxon>
        <taxon>Stenosarchaea group</taxon>
        <taxon>Halobacteria</taxon>
        <taxon>Halobacteriales</taxon>
        <taxon>Natrialbaceae</taxon>
        <taxon>Natronorubrum</taxon>
    </lineage>
</organism>
<dbReference type="EMBL" id="FNFE01000002">
    <property type="protein sequence ID" value="SDK03272.1"/>
    <property type="molecule type" value="Genomic_DNA"/>
</dbReference>
<name>A0A1G8YKA2_9EURY</name>
<feature type="transmembrane region" description="Helical" evidence="1">
    <location>
        <begin position="110"/>
        <end position="131"/>
    </location>
</feature>
<dbReference type="RefSeq" id="WP_090305666.1">
    <property type="nucleotide sequence ID" value="NZ_FNFE01000002.1"/>
</dbReference>
<evidence type="ECO:0000313" key="4">
    <source>
        <dbReference type="Proteomes" id="UP000198882"/>
    </source>
</evidence>
<dbReference type="InterPro" id="IPR058581">
    <property type="entry name" value="TM_HPP"/>
</dbReference>
<feature type="transmembrane region" description="Helical" evidence="1">
    <location>
        <begin position="27"/>
        <end position="46"/>
    </location>
</feature>
<gene>
    <name evidence="3" type="ORF">SAMN04515672_2201</name>
</gene>
<keyword evidence="1" id="KW-0472">Membrane</keyword>
<accession>A0A1G8YKA2</accession>
<dbReference type="OrthoDB" id="167785at2157"/>
<evidence type="ECO:0000313" key="3">
    <source>
        <dbReference type="EMBL" id="SDK03272.1"/>
    </source>
</evidence>
<feature type="domain" description="HPP transmembrane region" evidence="2">
    <location>
        <begin position="16"/>
        <end position="150"/>
    </location>
</feature>
<sequence length="190" mass="20531">MPDADLEVDEPETDFDLKDEYSATVNVFLHFMVLGVITLVTGRPFLFPSLGPSAYLMATGEQPRAEGGYHVIGGHAVAVVCGLIAYALVGNEVSAYVVFDRPNIAFSWELVYLMASATLAMMLTTTTMLLTKTNHAAACATTLIVALGLMGGLEDGAIIVVAVAILWYLHDRVISTLAEWFGFKPRDARE</sequence>
<feature type="transmembrane region" description="Helical" evidence="1">
    <location>
        <begin position="143"/>
        <end position="169"/>
    </location>
</feature>
<protein>
    <submittedName>
        <fullName evidence="3">HPP family protein</fullName>
    </submittedName>
</protein>
<reference evidence="4" key="1">
    <citation type="submission" date="2016-10" db="EMBL/GenBank/DDBJ databases">
        <authorList>
            <person name="Varghese N."/>
            <person name="Submissions S."/>
        </authorList>
    </citation>
    <scope>NUCLEOTIDE SEQUENCE [LARGE SCALE GENOMIC DNA]</scope>
    <source>
        <strain evidence="4">B4,CECT 8067,JCM 17497</strain>
    </source>
</reference>